<dbReference type="InterPro" id="IPR023186">
    <property type="entry name" value="IUNH"/>
</dbReference>
<dbReference type="SUPFAM" id="SSF50939">
    <property type="entry name" value="Sialidases"/>
    <property type="match status" value="1"/>
</dbReference>
<dbReference type="RefSeq" id="WP_218145401.1">
    <property type="nucleotide sequence ID" value="NZ_FNZR01000004.1"/>
</dbReference>
<keyword evidence="6" id="KW-1185">Reference proteome</keyword>
<reference evidence="6" key="1">
    <citation type="submission" date="2016-10" db="EMBL/GenBank/DDBJ databases">
        <authorList>
            <person name="Varghese N."/>
            <person name="Submissions S."/>
        </authorList>
    </citation>
    <scope>NUCLEOTIDE SEQUENCE [LARGE SCALE GENOMIC DNA]</scope>
    <source>
        <strain evidence="6">Jip14</strain>
    </source>
</reference>
<dbReference type="STRING" id="332977.SAMN05421740_104328"/>
<accession>A0A1H7PDM7</accession>
<feature type="domain" description="Inosine/uridine-preferring nucleoside hydrolase" evidence="4">
    <location>
        <begin position="30"/>
        <end position="278"/>
    </location>
</feature>
<feature type="chain" id="PRO_5011610987" evidence="3">
    <location>
        <begin position="20"/>
        <end position="940"/>
    </location>
</feature>
<evidence type="ECO:0000313" key="5">
    <source>
        <dbReference type="EMBL" id="SEL33880.1"/>
    </source>
</evidence>
<evidence type="ECO:0000259" key="4">
    <source>
        <dbReference type="Pfam" id="PF01156"/>
    </source>
</evidence>
<dbReference type="GO" id="GO:0008477">
    <property type="term" value="F:purine nucleosidase activity"/>
    <property type="evidence" value="ECO:0007669"/>
    <property type="project" value="TreeGrafter"/>
</dbReference>
<dbReference type="GO" id="GO:0006152">
    <property type="term" value="P:purine nucleoside catabolic process"/>
    <property type="evidence" value="ECO:0007669"/>
    <property type="project" value="TreeGrafter"/>
</dbReference>
<name>A0A1H7PDM7_9SPHI</name>
<dbReference type="InterPro" id="IPR036278">
    <property type="entry name" value="Sialidase_sf"/>
</dbReference>
<keyword evidence="2" id="KW-0326">Glycosidase</keyword>
<dbReference type="Gene3D" id="2.130.10.10">
    <property type="entry name" value="YVTN repeat-like/Quinoprotein amine dehydrogenase"/>
    <property type="match status" value="1"/>
</dbReference>
<evidence type="ECO:0000256" key="1">
    <source>
        <dbReference type="ARBA" id="ARBA00022801"/>
    </source>
</evidence>
<dbReference type="CDD" id="cd15482">
    <property type="entry name" value="Sialidase_non-viral"/>
    <property type="match status" value="1"/>
</dbReference>
<keyword evidence="3" id="KW-0732">Signal</keyword>
<evidence type="ECO:0000256" key="3">
    <source>
        <dbReference type="SAM" id="SignalP"/>
    </source>
</evidence>
<keyword evidence="1 5" id="KW-0378">Hydrolase</keyword>
<dbReference type="InterPro" id="IPR015943">
    <property type="entry name" value="WD40/YVTN_repeat-like_dom_sf"/>
</dbReference>
<proteinExistence type="predicted"/>
<evidence type="ECO:0000256" key="2">
    <source>
        <dbReference type="ARBA" id="ARBA00023295"/>
    </source>
</evidence>
<dbReference type="InterPro" id="IPR001910">
    <property type="entry name" value="Inosine/uridine_hydrolase_dom"/>
</dbReference>
<evidence type="ECO:0000313" key="6">
    <source>
        <dbReference type="Proteomes" id="UP000198916"/>
    </source>
</evidence>
<dbReference type="Pfam" id="PF01156">
    <property type="entry name" value="IU_nuc_hydro"/>
    <property type="match status" value="1"/>
</dbReference>
<feature type="signal peptide" evidence="3">
    <location>
        <begin position="1"/>
        <end position="19"/>
    </location>
</feature>
<dbReference type="AlphaFoldDB" id="A0A1H7PDM7"/>
<sequence length="940" mass="103960">MKRMIFFFIALFVSASAHGRPEPTLSRTGIILDTDANNELDDQHALAYLLLNTQAFNVLGVTVNATHGGGAIERHYDEAYRVLQLCGAEQQTPLLKGANADFVSILPMIGKDSYDGKEAVEFIINKAKQATTADKLTIIAVGKLTNIALALKSDPAVASNMRVVWLGGNYPQEGEYNLKADTAALNYVLKNTVEFEMVTVRYGKDSGSDAVRIKQATIQSEMPGKGPTVPFDVIGRHGGKFRTFGDYSVSLFEHISYKDKQRTRALFDVVPLAIVKNPTWGKSRLIPSPLYIDGQWVEQAHSNRYITLWEHFDGEAIVQDFLSCFQHAAPATDGFLADRWSFEDTAIPLANSARTQRDTSKGIQKRGDISFSDGLAELAAGTGRDDALEGRSGAINQKEFTVWMRLKLSSDSLSPTGQDGKSEFLQVGGIKLYYLTDKGAGKGTFYGLDGNLVAKERLVELSPPAKINIDFDSWIQVALTKKNEQGFDNYRVYCRIENANKNLVNWVYLGHLQGLAGDNGDGLAIGNLSTEYPLTRGLLIDELRCYERCLNDQELLDIWPSLTGFGSYPEKPYGTIIDYSPAKTGRYIAGSPSIAVLDDGSYLAKGDDYGPAVGVSELARIYKSVDNGASWKPISEVEGITWATLFTHRGAVYLIGTSAGHGLGHAIIMKSNDGGVTWTQPIDADNGLLFSDLSYHTAPVPVIIHNGRIWRAMEDEKGEGGWGKNFRALMLSAPVDADLMKASNWTVSEPLGYNAQWLDRQFNGWLEGNAVVSPQGNIVNMLRVSMTQGGGKAAIIRYDAYGKKPNFDPQQDFIDFPGGSTKFHVLFDSVSNRYWALSNAVLKKHENERHTQGMIRNTLVLMCSADLAHWEIIDTVLYHPDVAKHGFQYPAFAVDGEDIVLVSRTAYHDDFGGAFRQHDVNYFTFHRIRQFRKLLPRKEE</sequence>
<protein>
    <submittedName>
        <fullName evidence="5">Inosine-uridine preferring nucleoside hydrolase</fullName>
    </submittedName>
</protein>
<dbReference type="EMBL" id="FNZR01000004">
    <property type="protein sequence ID" value="SEL33880.1"/>
    <property type="molecule type" value="Genomic_DNA"/>
</dbReference>
<dbReference type="Proteomes" id="UP000198916">
    <property type="component" value="Unassembled WGS sequence"/>
</dbReference>
<dbReference type="SUPFAM" id="SSF53590">
    <property type="entry name" value="Nucleoside hydrolase"/>
    <property type="match status" value="1"/>
</dbReference>
<dbReference type="GO" id="GO:0005829">
    <property type="term" value="C:cytosol"/>
    <property type="evidence" value="ECO:0007669"/>
    <property type="project" value="TreeGrafter"/>
</dbReference>
<dbReference type="PANTHER" id="PTHR12304">
    <property type="entry name" value="INOSINE-URIDINE PREFERRING NUCLEOSIDE HYDROLASE"/>
    <property type="match status" value="1"/>
</dbReference>
<dbReference type="InterPro" id="IPR036452">
    <property type="entry name" value="Ribo_hydro-like"/>
</dbReference>
<dbReference type="PANTHER" id="PTHR12304:SF4">
    <property type="entry name" value="URIDINE NUCLEOSIDASE"/>
    <property type="match status" value="1"/>
</dbReference>
<dbReference type="Gene3D" id="3.90.245.10">
    <property type="entry name" value="Ribonucleoside hydrolase-like"/>
    <property type="match status" value="1"/>
</dbReference>
<organism evidence="5 6">
    <name type="scientific">Parapedobacter koreensis</name>
    <dbReference type="NCBI Taxonomy" id="332977"/>
    <lineage>
        <taxon>Bacteria</taxon>
        <taxon>Pseudomonadati</taxon>
        <taxon>Bacteroidota</taxon>
        <taxon>Sphingobacteriia</taxon>
        <taxon>Sphingobacteriales</taxon>
        <taxon>Sphingobacteriaceae</taxon>
        <taxon>Parapedobacter</taxon>
    </lineage>
</organism>
<gene>
    <name evidence="5" type="ORF">SAMN05421740_104328</name>
</gene>